<sequence>MASLEELLAEDGFRGRRSVASSRPSLSMPRYPFRDQNRTASPLNRIKTERVRSDVSRHALRGGLPRSDSSRKPRDSLIRKERVDKRSMKEHKEKLAEDFRGSEIVEEGVEESETVMNIYYDEVKRRSERREKYLKGIVEKERPKESSGKDVMIDKRQGNSSTGRLLTKDRNRRSLKEPEINYDRSNRGSHSRKKFEDDNENPENAMPPASEPALDEVAVQAMVSILSGYIKQFLKDEDFRTTLRHNSFSCLNFIELGEEYHNESKVIANLEQAIETVERAAEESASSKELKRASLQLSVITGLNSSDMRDGFTYGIPNSKLSACAHLYLSVMYKLQKKDRISAKHLLQVFRDLPFIARTTLLPELWDHLFSPHLAHLKVWYNQEAESLTDAPSRHKKLKLLEKVYNEILDSGTYQFAAYYKDWLTEGVEAPSIPSIQIPSTSVRGLQRGGSFGHSSEVASPSGPFSPQPMVSKKLYDAVFGRLSKPKVEGAEDDGEIETLDNGIRSSDSSIVEVKQTLTYSSEIVKCTYQDVEEGSTKSVQDALYSEEVLLLTYEEGLRLQEVSVSPERDVSDKVSISNTSKKTEEDPLEVCAPSNTEADELALKRLARSIFEQQQPESTSEEQPNKLSPAFEELRASPEYFDEGSFFASIPQDFICPLTGQLFEDPVTLETGQSFERVAIKKWIDQGNKTCPVTGKTLESTTVPLTNFILKRVIDAWKLQNCGYLLAVASQIVGNSGEERSTNRDETAIVILEQLLTTFSSKDRITNAKHLISLGGLQFLIRRFGLGSLEERTRVAALLLCCIEADTSCRTQIARSVNKQTLLELLHSKEVKSRTNAVLLLSELICLNRRRDVASLLSGLQNEEIVKAMHVLLVFLQSSPPEQKPLVSVLLLHLDLRVEPRKYSIYREAAVDAITAALDESVKDESVREKCCRALLILGGRLSLSGELVTEIWILKQAGFNEYGCEVNSLNNEENDLLVHDSIDLDDEEDAIEEWLRNLSASLLGNGKKSFLETISKSLGSGNLNLIKVCLVTVAWLSNALSSQSDTEFQLSAFSALISQLKEILEHGEQLQLKVLASMSLLNFSRIPECRVLMMTMAEEINVPLRSLAEETWTAKQLYAIISREDQ</sequence>
<organism evidence="1 2">
    <name type="scientific">Pistacia integerrima</name>
    <dbReference type="NCBI Taxonomy" id="434235"/>
    <lineage>
        <taxon>Eukaryota</taxon>
        <taxon>Viridiplantae</taxon>
        <taxon>Streptophyta</taxon>
        <taxon>Embryophyta</taxon>
        <taxon>Tracheophyta</taxon>
        <taxon>Spermatophyta</taxon>
        <taxon>Magnoliopsida</taxon>
        <taxon>eudicotyledons</taxon>
        <taxon>Gunneridae</taxon>
        <taxon>Pentapetalae</taxon>
        <taxon>rosids</taxon>
        <taxon>malvids</taxon>
        <taxon>Sapindales</taxon>
        <taxon>Anacardiaceae</taxon>
        <taxon>Pistacia</taxon>
    </lineage>
</organism>
<dbReference type="EMBL" id="CM047746">
    <property type="protein sequence ID" value="KAJ0019963.1"/>
    <property type="molecule type" value="Genomic_DNA"/>
</dbReference>
<comment type="caution">
    <text evidence="1">The sequence shown here is derived from an EMBL/GenBank/DDBJ whole genome shotgun (WGS) entry which is preliminary data.</text>
</comment>
<proteinExistence type="predicted"/>
<evidence type="ECO:0000313" key="1">
    <source>
        <dbReference type="EMBL" id="KAJ0019963.1"/>
    </source>
</evidence>
<keyword evidence="2" id="KW-1185">Reference proteome</keyword>
<name>A0ACC0XMS9_9ROSI</name>
<evidence type="ECO:0000313" key="2">
    <source>
        <dbReference type="Proteomes" id="UP001163603"/>
    </source>
</evidence>
<protein>
    <submittedName>
        <fullName evidence="1">Uncharacterized protein</fullName>
    </submittedName>
</protein>
<reference evidence="2" key="1">
    <citation type="journal article" date="2023" name="G3 (Bethesda)">
        <title>Genome assembly and association tests identify interacting loci associated with vigor, precocity, and sex in interspecific pistachio rootstocks.</title>
        <authorList>
            <person name="Palmer W."/>
            <person name="Jacygrad E."/>
            <person name="Sagayaradj S."/>
            <person name="Cavanaugh K."/>
            <person name="Han R."/>
            <person name="Bertier L."/>
            <person name="Beede B."/>
            <person name="Kafkas S."/>
            <person name="Golino D."/>
            <person name="Preece J."/>
            <person name="Michelmore R."/>
        </authorList>
    </citation>
    <scope>NUCLEOTIDE SEQUENCE [LARGE SCALE GENOMIC DNA]</scope>
</reference>
<accession>A0ACC0XMS9</accession>
<dbReference type="Proteomes" id="UP001163603">
    <property type="component" value="Chromosome 11"/>
</dbReference>
<gene>
    <name evidence="1" type="ORF">Pint_31294</name>
</gene>